<reference evidence="1 2" key="1">
    <citation type="journal article" date="2021" name="Elife">
        <title>Chloroplast acquisition without the gene transfer in kleptoplastic sea slugs, Plakobranchus ocellatus.</title>
        <authorList>
            <person name="Maeda T."/>
            <person name="Takahashi S."/>
            <person name="Yoshida T."/>
            <person name="Shimamura S."/>
            <person name="Takaki Y."/>
            <person name="Nagai Y."/>
            <person name="Toyoda A."/>
            <person name="Suzuki Y."/>
            <person name="Arimoto A."/>
            <person name="Ishii H."/>
            <person name="Satoh N."/>
            <person name="Nishiyama T."/>
            <person name="Hasebe M."/>
            <person name="Maruyama T."/>
            <person name="Minagawa J."/>
            <person name="Obokata J."/>
            <person name="Shigenobu S."/>
        </authorList>
    </citation>
    <scope>NUCLEOTIDE SEQUENCE [LARGE SCALE GENOMIC DNA]</scope>
</reference>
<protein>
    <submittedName>
        <fullName evidence="1">Uncharacterized protein</fullName>
    </submittedName>
</protein>
<gene>
    <name evidence="1" type="ORF">ElyMa_002607600</name>
</gene>
<keyword evidence="2" id="KW-1185">Reference proteome</keyword>
<dbReference type="EMBL" id="BMAT01005369">
    <property type="protein sequence ID" value="GFR92023.1"/>
    <property type="molecule type" value="Genomic_DNA"/>
</dbReference>
<dbReference type="AlphaFoldDB" id="A0AAV4H297"/>
<sequence>MCKVKHYTGGKDAKARGKPNTIAWMNSLFRLKQTDRPIQQVQSAELRAEVNLIESQHAAMMSWSLTEALDLNKKSIKKKNLEQENCQKNSFKDGSLLQWA</sequence>
<evidence type="ECO:0000313" key="2">
    <source>
        <dbReference type="Proteomes" id="UP000762676"/>
    </source>
</evidence>
<comment type="caution">
    <text evidence="1">The sequence shown here is derived from an EMBL/GenBank/DDBJ whole genome shotgun (WGS) entry which is preliminary data.</text>
</comment>
<organism evidence="1 2">
    <name type="scientific">Elysia marginata</name>
    <dbReference type="NCBI Taxonomy" id="1093978"/>
    <lineage>
        <taxon>Eukaryota</taxon>
        <taxon>Metazoa</taxon>
        <taxon>Spiralia</taxon>
        <taxon>Lophotrochozoa</taxon>
        <taxon>Mollusca</taxon>
        <taxon>Gastropoda</taxon>
        <taxon>Heterobranchia</taxon>
        <taxon>Euthyneura</taxon>
        <taxon>Panpulmonata</taxon>
        <taxon>Sacoglossa</taxon>
        <taxon>Placobranchoidea</taxon>
        <taxon>Plakobranchidae</taxon>
        <taxon>Elysia</taxon>
    </lineage>
</organism>
<name>A0AAV4H297_9GAST</name>
<evidence type="ECO:0000313" key="1">
    <source>
        <dbReference type="EMBL" id="GFR92023.1"/>
    </source>
</evidence>
<proteinExistence type="predicted"/>
<dbReference type="Proteomes" id="UP000762676">
    <property type="component" value="Unassembled WGS sequence"/>
</dbReference>
<accession>A0AAV4H297</accession>